<keyword evidence="3" id="KW-1185">Reference proteome</keyword>
<protein>
    <submittedName>
        <fullName evidence="2">Uncharacterized protein</fullName>
    </submittedName>
</protein>
<evidence type="ECO:0000313" key="3">
    <source>
        <dbReference type="Proteomes" id="UP000673691"/>
    </source>
</evidence>
<name>A0A8H8A1D4_9FUNG</name>
<sequence>MQIKNKDQLKEKARQLLAQGLQHCAQGVNAKSVASALANAAFADHVSGNEQGYVYSQIKQQAIELAGSDKVAGRVIEVGGYAVETQNYNFGLISLKAKNLRQGVNMVLSVNTGTVAVDGCSVNTVNLEGSANSVVLTQDSRPEAAAAAASAQGSSNATAPARNRSNPTVKQAGPPESEGSNATVASPPDGLNATGGAAQSDDRIHCVDPGHFERQAGRYGDIRKRASSHSHSPSSTKRSRLLVVPSRSDIEEFNNLILPECVGFIRSRIHEFPKYVSGIRCQSLGSSVLICVTRRRVVQAVCAAEPAVAFPPHFEKGGWDISRCANLMSRLPREYRLPTEADSGMVSLKRKRNGIVHADEDGFPAISDNELMGLFDVGTTLLHTLGVEGRRKPQEVMVVVFMEYMSSLGTTSRQSCGKLSRAHHPTRG</sequence>
<feature type="region of interest" description="Disordered" evidence="1">
    <location>
        <begin position="217"/>
        <end position="240"/>
    </location>
</feature>
<evidence type="ECO:0000256" key="1">
    <source>
        <dbReference type="SAM" id="MobiDB-lite"/>
    </source>
</evidence>
<comment type="caution">
    <text evidence="2">The sequence shown here is derived from an EMBL/GenBank/DDBJ whole genome shotgun (WGS) entry which is preliminary data.</text>
</comment>
<dbReference type="AlphaFoldDB" id="A0A8H8A1D4"/>
<feature type="compositionally biased region" description="Low complexity" evidence="1">
    <location>
        <begin position="145"/>
        <end position="159"/>
    </location>
</feature>
<reference evidence="2 3" key="1">
    <citation type="journal article" name="Sci. Rep.">
        <title>Genome-scale phylogenetic analyses confirm Olpidium as the closest living zoosporic fungus to the non-flagellated, terrestrial fungi.</title>
        <authorList>
            <person name="Chang Y."/>
            <person name="Rochon D."/>
            <person name="Sekimoto S."/>
            <person name="Wang Y."/>
            <person name="Chovatia M."/>
            <person name="Sandor L."/>
            <person name="Salamov A."/>
            <person name="Grigoriev I.V."/>
            <person name="Stajich J.E."/>
            <person name="Spatafora J.W."/>
        </authorList>
    </citation>
    <scope>NUCLEOTIDE SEQUENCE [LARGE SCALE GENOMIC DNA]</scope>
    <source>
        <strain evidence="2">S191</strain>
    </source>
</reference>
<evidence type="ECO:0000313" key="2">
    <source>
        <dbReference type="EMBL" id="KAG5463097.1"/>
    </source>
</evidence>
<feature type="region of interest" description="Disordered" evidence="1">
    <location>
        <begin position="145"/>
        <end position="204"/>
    </location>
</feature>
<organism evidence="2 3">
    <name type="scientific">Olpidium bornovanus</name>
    <dbReference type="NCBI Taxonomy" id="278681"/>
    <lineage>
        <taxon>Eukaryota</taxon>
        <taxon>Fungi</taxon>
        <taxon>Fungi incertae sedis</taxon>
        <taxon>Olpidiomycota</taxon>
        <taxon>Olpidiomycotina</taxon>
        <taxon>Olpidiomycetes</taxon>
        <taxon>Olpidiales</taxon>
        <taxon>Olpidiaceae</taxon>
        <taxon>Olpidium</taxon>
    </lineage>
</organism>
<feature type="non-terminal residue" evidence="2">
    <location>
        <position position="428"/>
    </location>
</feature>
<proteinExistence type="predicted"/>
<dbReference type="Proteomes" id="UP000673691">
    <property type="component" value="Unassembled WGS sequence"/>
</dbReference>
<dbReference type="EMBL" id="JAEFCI010001143">
    <property type="protein sequence ID" value="KAG5463097.1"/>
    <property type="molecule type" value="Genomic_DNA"/>
</dbReference>
<gene>
    <name evidence="2" type="ORF">BJ554DRAFT_1757</name>
</gene>
<accession>A0A8H8A1D4</accession>